<evidence type="ECO:0000259" key="12">
    <source>
        <dbReference type="PROSITE" id="PS50072"/>
    </source>
</evidence>
<dbReference type="Gene3D" id="3.40.640.10">
    <property type="entry name" value="Type I PLP-dependent aspartate aminotransferase-like (Major domain)"/>
    <property type="match status" value="2"/>
</dbReference>
<dbReference type="Proteomes" id="UP000614334">
    <property type="component" value="Unassembled WGS sequence"/>
</dbReference>
<dbReference type="EC" id="1.14.99.56" evidence="10"/>
<dbReference type="GO" id="GO:0030245">
    <property type="term" value="P:cellulose catabolic process"/>
    <property type="evidence" value="ECO:0007669"/>
    <property type="project" value="UniProtKB-UniRule"/>
</dbReference>
<dbReference type="GO" id="GO:0008810">
    <property type="term" value="F:cellulase activity"/>
    <property type="evidence" value="ECO:0007669"/>
    <property type="project" value="UniProtKB-UniRule"/>
</dbReference>
<dbReference type="InterPro" id="IPR035542">
    <property type="entry name" value="CRIP"/>
</dbReference>
<evidence type="ECO:0000259" key="13">
    <source>
        <dbReference type="PROSITE" id="PS50102"/>
    </source>
</evidence>
<keyword evidence="10" id="KW-0624">Polysaccharide degradation</keyword>
<evidence type="ECO:0000256" key="8">
    <source>
        <dbReference type="ARBA" id="ARBA00023242"/>
    </source>
</evidence>
<dbReference type="InterPro" id="IPR015421">
    <property type="entry name" value="PyrdxlP-dep_Trfase_major"/>
</dbReference>
<comment type="similarity">
    <text evidence="4">Belongs to the cyclophilin-type PPIase family. PPIL4 subfamily.</text>
</comment>
<evidence type="ECO:0000256" key="11">
    <source>
        <dbReference type="SAM" id="MobiDB-lite"/>
    </source>
</evidence>
<comment type="function">
    <text evidence="2">PPIases accelerate the folding of proteins. It catalyzes the cis-trans isomerization of proline imidic peptide bonds in oligopeptides.</text>
</comment>
<name>A0A8H7M9N9_9AGAM</name>
<dbReference type="SMART" id="SM00360">
    <property type="entry name" value="RRM"/>
    <property type="match status" value="1"/>
</dbReference>
<gene>
    <name evidence="14" type="ORF">RHS01_01855</name>
</gene>
<keyword evidence="6" id="KW-0697">Rotamase</keyword>
<dbReference type="Gene3D" id="3.30.70.330">
    <property type="match status" value="1"/>
</dbReference>
<dbReference type="CDD" id="cd21175">
    <property type="entry name" value="LPMO_AA9"/>
    <property type="match status" value="1"/>
</dbReference>
<evidence type="ECO:0000313" key="15">
    <source>
        <dbReference type="Proteomes" id="UP000614334"/>
    </source>
</evidence>
<dbReference type="Gene3D" id="2.40.100.10">
    <property type="entry name" value="Cyclophilin-like"/>
    <property type="match status" value="1"/>
</dbReference>
<sequence>MKPNPLKGMYKYWGMPGLVNLAGLPHPSLFPYETMSADVLPPSAFSVGGSDGLLSWIMSAFRNRRATTQITIPKYANPKDGPNEIQLSTALQYSMVEGLPAFVDFVRNFTLRVFQPAYSDFRVLANSGNTDGLDISGSTAVGLAFRGAALSSTHGFGMIPRELEQILEQWNEVDHEGKRRPHVMYTIPVGQNPTGAVMDAKRKQEVYDICRMTPITSSNIQKYRRKSERSLRSHIPGKVSPETSRKFLDTLAPSYLKIDYQGRVIRLDTFSKTIGPGCRLGWTTCNALFATVMGDYSASKTNQSSGISQAMVMQLVSKQWGHDGYIRWLRGIGAQYTERRNLMLDSLFESSSSSGLELVQNHGVSQETAAVYDAYAKPNGVLYDSLDEKFPPKGKTLFSFSLPNAGMFLWIKFHIKNHRDWVPHPTSGSKLEVKLWTDLAEAGVMFAPGYMFSTDEDDSPSHEGFVESDLQPEYAHMRVSFSSSTKEEIAKAMKTFVEVYYYNLHAFFNVTKDFVAQAGDPTATGTGGESARSYIASKADTPTPDVLRYFAPELVPRLKHTAKGTVSMAIAPGVDGGCGSQFFITLADNIDYLDGKHAVFGHVVEGLETLDQLNEVFTDQDGRPMRMYAFVMLSFSVYDPFPDPPGLIVPNEVPTKAPDLTGTNVRIGEDEDPLATLPEEEAEKIRRERAAAAAALTLEMVGDLPFANVRPPENVLFVCKLNPVTRDEDLELIFSRFGVIMSCQIIRDKKTGDSLQYAFIEFDKREDAEQMQNVLVDDRRIWVDFSQSVSKLNTHWSNNPMMPKRGDRGGGGFAGRDDLEETRRYRGEDSKKGGGGGFGMLFDHSSRAREERSRSQSPARGGATNIGGIGIHGERHVTKIWIGTETGEIAIVTVTDEDTEHAKSPHAHVKCTLIYFPIFITVGLRIYSRLCYWKMLKLHTIWYSVRSGDRFTNAATSVFSMSNAGELNLGKRNQMKWVALALAVAPSVLGHFTMQYLWVNGVDQGQNTYLRVPPSNNPVTDVTSTDIRCNVNGLTGSATGTKANVPAGANITLEWHQHAQRTGEDAISGGHKGPVQVYIAKAPSTAASFDGSGTVWTKIYSSALWCAYRAVLTAQTTPQVNSNGGKHSFILPKSIPSGDYLIRGEIIALHVAQSYPGLTNYLISTPISTTMATFCHISRSAINPNLVVIPDGKYSVSRPNFILGVRKSRLSTEEARRAKDCIPGAYKGSDPGITVNIYNGLTSYTAPGGTWLRKRCTSSRPNSMRAVKKVRNQRHRSEIDLSCMWKKTWVGVTGPPLSFNRRMTSRDCVMNRKPREEGLITRHRERSATGADAASDTGMHSAPTQFQASIGQSTSPIKAQRNAGRILLLALDRHTYTGLVEWLGCKDAMGIQSASGRAFVSDEWDDIILLRSGKSRTRHAPSSPSDAGDNALVSISTRFHMGERDMQDADIVLFSTDNVFFYSHRSTLLRESANQFGGLLMENDEMDEEVDVSKPMAGLDLTAPTPTLVVVPYPADVVNVILHLIYGFPVQRYQPPASVLRQVLPALVALGYNLHAFVTPHSELFLLLVQAAASNPLPMYTLAAQHSLEQLAVAISPFTLSGPLSDITDEMAQQMGPIYLKRLFFLHLGRTDALKRLLLPPPVPHPLTPGFECDVDAQKALARAWALACAYVVVEGRPDSLAASLIPLGAHLRCSLCRRSMEERVNSLLSGWNAVKCTI</sequence>
<comment type="domain">
    <text evidence="10">Has a modular structure: an endo-beta-1,4-glucanase catalytic module at the N-terminus, a linker rich in serines and threonines, and a C-terminal carbohydrate-binding module (CBM).</text>
</comment>
<feature type="domain" description="RRM" evidence="13">
    <location>
        <begin position="714"/>
        <end position="788"/>
    </location>
</feature>
<evidence type="ECO:0000256" key="1">
    <source>
        <dbReference type="ARBA" id="ARBA00000971"/>
    </source>
</evidence>
<dbReference type="InterPro" id="IPR012677">
    <property type="entry name" value="Nucleotide-bd_a/b_plait_sf"/>
</dbReference>
<feature type="compositionally biased region" description="Basic and acidic residues" evidence="11">
    <location>
        <begin position="844"/>
        <end position="854"/>
    </location>
</feature>
<keyword evidence="5 9" id="KW-0694">RNA-binding</keyword>
<dbReference type="PANTHER" id="PTHR45843:SF1">
    <property type="entry name" value="PEPTIDYL-PROLYL CIS-TRANS ISOMERASE-LIKE 4"/>
    <property type="match status" value="1"/>
</dbReference>
<comment type="catalytic activity">
    <reaction evidence="10">
        <text>[(1-&gt;4)-beta-D-glucosyl]n+m + reduced acceptor + O2 = 4-dehydro-beta-D-glucosyl-[(1-&gt;4)-beta-D-glucosyl]n-1 + [(1-&gt;4)-beta-D-glucosyl]m + acceptor + H2O.</text>
        <dbReference type="EC" id="1.14.99.56"/>
    </reaction>
</comment>
<evidence type="ECO:0000256" key="9">
    <source>
        <dbReference type="PROSITE-ProRule" id="PRU00176"/>
    </source>
</evidence>
<evidence type="ECO:0000313" key="14">
    <source>
        <dbReference type="EMBL" id="KAF8760026.1"/>
    </source>
</evidence>
<feature type="domain" description="PPIase cyclophilin-type" evidence="12">
    <location>
        <begin position="468"/>
        <end position="626"/>
    </location>
</feature>
<dbReference type="Pfam" id="PF00160">
    <property type="entry name" value="Pro_isomerase"/>
    <property type="match status" value="1"/>
</dbReference>
<dbReference type="GO" id="GO:0005634">
    <property type="term" value="C:nucleus"/>
    <property type="evidence" value="ECO:0007669"/>
    <property type="project" value="UniProtKB-SubCell"/>
</dbReference>
<dbReference type="SUPFAM" id="SSF53383">
    <property type="entry name" value="PLP-dependent transferases"/>
    <property type="match status" value="1"/>
</dbReference>
<keyword evidence="10" id="KW-1015">Disulfide bond</keyword>
<dbReference type="Pfam" id="PF03443">
    <property type="entry name" value="AA9"/>
    <property type="match status" value="1"/>
</dbReference>
<dbReference type="InterPro" id="IPR035979">
    <property type="entry name" value="RBD_domain_sf"/>
</dbReference>
<keyword evidence="10" id="KW-0136">Cellulose degradation</keyword>
<dbReference type="GO" id="GO:0030248">
    <property type="term" value="F:cellulose binding"/>
    <property type="evidence" value="ECO:0007669"/>
    <property type="project" value="UniProtKB-UniRule"/>
</dbReference>
<comment type="caution">
    <text evidence="14">The sequence shown here is derived from an EMBL/GenBank/DDBJ whole genome shotgun (WGS) entry which is preliminary data.</text>
</comment>
<dbReference type="SUPFAM" id="SSF50891">
    <property type="entry name" value="Cyclophilin-like"/>
    <property type="match status" value="1"/>
</dbReference>
<feature type="region of interest" description="Disordered" evidence="11">
    <location>
        <begin position="1316"/>
        <end position="1341"/>
    </location>
</feature>
<keyword evidence="7" id="KW-0413">Isomerase</keyword>
<comment type="catalytic activity">
    <reaction evidence="1">
        <text>[protein]-peptidylproline (omega=180) = [protein]-peptidylproline (omega=0)</text>
        <dbReference type="Rhea" id="RHEA:16237"/>
        <dbReference type="Rhea" id="RHEA-COMP:10747"/>
        <dbReference type="Rhea" id="RHEA-COMP:10748"/>
        <dbReference type="ChEBI" id="CHEBI:83833"/>
        <dbReference type="ChEBI" id="CHEBI:83834"/>
        <dbReference type="EC" id="5.2.1.8"/>
    </reaction>
</comment>
<accession>A0A8H7M9N9</accession>
<reference evidence="14" key="1">
    <citation type="submission" date="2020-09" db="EMBL/GenBank/DDBJ databases">
        <title>Comparative genome analyses of four rice-infecting Rhizoctonia solani isolates reveal extensive enrichment of homogalacturonan modification genes.</title>
        <authorList>
            <person name="Lee D.-Y."/>
            <person name="Jeon J."/>
            <person name="Kim K.-T."/>
            <person name="Cheong K."/>
            <person name="Song H."/>
            <person name="Choi G."/>
            <person name="Ko J."/>
            <person name="Opiyo S.O."/>
            <person name="Zuo S."/>
            <person name="Madhav S."/>
            <person name="Lee Y.-H."/>
            <person name="Wang G.-L."/>
        </authorList>
    </citation>
    <scope>NUCLEOTIDE SEQUENCE</scope>
    <source>
        <strain evidence="14">AG1-IA B2</strain>
    </source>
</reference>
<feature type="region of interest" description="Disordered" evidence="11">
    <location>
        <begin position="794"/>
        <end position="868"/>
    </location>
</feature>
<protein>
    <recommendedName>
        <fullName evidence="10">AA9 family lytic polysaccharide monooxygenase</fullName>
        <ecNumber evidence="10">1.14.99.56</ecNumber>
    </recommendedName>
    <alternativeName>
        <fullName evidence="10">Endo-beta-1,4-glucanase</fullName>
    </alternativeName>
    <alternativeName>
        <fullName evidence="10">Glycosyl hydrolase 61 family protein</fullName>
    </alternativeName>
</protein>
<feature type="compositionally biased region" description="Basic and acidic residues" evidence="11">
    <location>
        <begin position="815"/>
        <end position="832"/>
    </location>
</feature>
<keyword evidence="10" id="KW-0964">Secreted</keyword>
<dbReference type="PROSITE" id="PS50072">
    <property type="entry name" value="CSA_PPIASE_2"/>
    <property type="match status" value="1"/>
</dbReference>
<dbReference type="EMBL" id="JACYCF010000002">
    <property type="protein sequence ID" value="KAF8760026.1"/>
    <property type="molecule type" value="Genomic_DNA"/>
</dbReference>
<organism evidence="14 15">
    <name type="scientific">Rhizoctonia solani</name>
    <dbReference type="NCBI Taxonomy" id="456999"/>
    <lineage>
        <taxon>Eukaryota</taxon>
        <taxon>Fungi</taxon>
        <taxon>Dikarya</taxon>
        <taxon>Basidiomycota</taxon>
        <taxon>Agaricomycotina</taxon>
        <taxon>Agaricomycetes</taxon>
        <taxon>Cantharellales</taxon>
        <taxon>Ceratobasidiaceae</taxon>
        <taxon>Rhizoctonia</taxon>
    </lineage>
</organism>
<proteinExistence type="inferred from homology"/>
<dbReference type="Pfam" id="PF00076">
    <property type="entry name" value="RRM_1"/>
    <property type="match status" value="1"/>
</dbReference>
<dbReference type="GO" id="GO:0003723">
    <property type="term" value="F:RNA binding"/>
    <property type="evidence" value="ECO:0007669"/>
    <property type="project" value="UniProtKB-UniRule"/>
</dbReference>
<evidence type="ECO:0000256" key="10">
    <source>
        <dbReference type="RuleBase" id="RU368122"/>
    </source>
</evidence>
<evidence type="ECO:0000256" key="5">
    <source>
        <dbReference type="ARBA" id="ARBA00022884"/>
    </source>
</evidence>
<dbReference type="InterPro" id="IPR000504">
    <property type="entry name" value="RRM_dom"/>
</dbReference>
<evidence type="ECO:0000256" key="6">
    <source>
        <dbReference type="ARBA" id="ARBA00023110"/>
    </source>
</evidence>
<keyword evidence="10" id="KW-0119">Carbohydrate metabolism</keyword>
<dbReference type="PROSITE" id="PS50102">
    <property type="entry name" value="RRM"/>
    <property type="match status" value="1"/>
</dbReference>
<dbReference type="GO" id="GO:0003755">
    <property type="term" value="F:peptidyl-prolyl cis-trans isomerase activity"/>
    <property type="evidence" value="ECO:0007669"/>
    <property type="project" value="UniProtKB-KW"/>
</dbReference>
<dbReference type="InterPro" id="IPR029000">
    <property type="entry name" value="Cyclophilin-like_dom_sf"/>
</dbReference>
<evidence type="ECO:0000256" key="3">
    <source>
        <dbReference type="ARBA" id="ARBA00004123"/>
    </source>
</evidence>
<dbReference type="GO" id="GO:0005576">
    <property type="term" value="C:extracellular region"/>
    <property type="evidence" value="ECO:0007669"/>
    <property type="project" value="UniProtKB-SubCell"/>
</dbReference>
<keyword evidence="8" id="KW-0539">Nucleus</keyword>
<evidence type="ECO:0000256" key="2">
    <source>
        <dbReference type="ARBA" id="ARBA00002388"/>
    </source>
</evidence>
<dbReference type="InterPro" id="IPR015424">
    <property type="entry name" value="PyrdxlP-dep_Trfase"/>
</dbReference>
<dbReference type="Gene3D" id="2.70.50.70">
    <property type="match status" value="1"/>
</dbReference>
<dbReference type="InterPro" id="IPR005103">
    <property type="entry name" value="AA9_LPMO"/>
</dbReference>
<dbReference type="CDD" id="cd12235">
    <property type="entry name" value="RRM_PPIL4"/>
    <property type="match status" value="1"/>
</dbReference>
<comment type="subcellular location">
    <subcellularLocation>
        <location evidence="3">Nucleus</location>
    </subcellularLocation>
    <subcellularLocation>
        <location evidence="10">Secreted</location>
    </subcellularLocation>
</comment>
<evidence type="ECO:0000256" key="4">
    <source>
        <dbReference type="ARBA" id="ARBA00010739"/>
    </source>
</evidence>
<dbReference type="SUPFAM" id="SSF54928">
    <property type="entry name" value="RNA-binding domain, RBD"/>
    <property type="match status" value="1"/>
</dbReference>
<dbReference type="PANTHER" id="PTHR45843">
    <property type="entry name" value="PEPTIDYL-PROLYL CIS-TRANS ISOMERASE-LIKE 4"/>
    <property type="match status" value="1"/>
</dbReference>
<dbReference type="InterPro" id="IPR002130">
    <property type="entry name" value="Cyclophilin-type_PPIase_dom"/>
</dbReference>
<evidence type="ECO:0000256" key="7">
    <source>
        <dbReference type="ARBA" id="ARBA00023235"/>
    </source>
</evidence>
<comment type="function">
    <text evidence="10">Lytic polysaccharide monooxygenase (LMPO) that depolymerizes crystalline and amorphous polysaccharides via the oxidation of scissile alpha- or beta-(1-4)-glycosidic bonds, yielding C1 and/or C4 oxidation products. Catalysis by LPMOs requires the reduction of the active-site copper from Cu(II) to Cu(I) by a reducing agent and H(2)O(2) or O(2) as a cosubstrate.</text>
</comment>